<dbReference type="GO" id="GO:0009288">
    <property type="term" value="C:bacterial-type flagellum"/>
    <property type="evidence" value="ECO:0007669"/>
    <property type="project" value="UniProtKB-SubCell"/>
</dbReference>
<dbReference type="GO" id="GO:0005198">
    <property type="term" value="F:structural molecule activity"/>
    <property type="evidence" value="ECO:0007669"/>
    <property type="project" value="UniProtKB-UniRule"/>
</dbReference>
<evidence type="ECO:0000313" key="8">
    <source>
        <dbReference type="Proteomes" id="UP000298324"/>
    </source>
</evidence>
<dbReference type="AlphaFoldDB" id="A0A4Y7R812"/>
<dbReference type="InterPro" id="IPR001029">
    <property type="entry name" value="Flagellin_N"/>
</dbReference>
<proteinExistence type="inferred from homology"/>
<dbReference type="Pfam" id="PF00669">
    <property type="entry name" value="Flagellin_N"/>
    <property type="match status" value="1"/>
</dbReference>
<dbReference type="RefSeq" id="WP_190259203.1">
    <property type="nucleotide sequence ID" value="NZ_QFGA01000003.1"/>
</dbReference>
<dbReference type="InterPro" id="IPR042187">
    <property type="entry name" value="Flagellin_C_sub2"/>
</dbReference>
<evidence type="ECO:0000256" key="4">
    <source>
        <dbReference type="RuleBase" id="RU362073"/>
    </source>
</evidence>
<keyword evidence="7" id="KW-0966">Cell projection</keyword>
<name>A0A4Y7R812_9FIRM</name>
<dbReference type="Gene3D" id="3.30.70.2120">
    <property type="match status" value="1"/>
</dbReference>
<accession>A0A4Y7R812</accession>
<comment type="similarity">
    <text evidence="1 4">Belongs to the bacterial flagellin family.</text>
</comment>
<dbReference type="InterPro" id="IPR046358">
    <property type="entry name" value="Flagellin_C"/>
</dbReference>
<feature type="domain" description="Flagellin C-terminal" evidence="6">
    <location>
        <begin position="325"/>
        <end position="409"/>
    </location>
</feature>
<gene>
    <name evidence="7" type="primary">fliC</name>
    <name evidence="7" type="ORF">Psch_03680</name>
</gene>
<feature type="domain" description="Flagellin N-terminal" evidence="5">
    <location>
        <begin position="3"/>
        <end position="140"/>
    </location>
</feature>
<dbReference type="PANTHER" id="PTHR42792:SF2">
    <property type="entry name" value="FLAGELLIN"/>
    <property type="match status" value="1"/>
</dbReference>
<dbReference type="Gene3D" id="1.20.1330.10">
    <property type="entry name" value="f41 fragment of flagellin, N-terminal domain"/>
    <property type="match status" value="1"/>
</dbReference>
<sequence length="410" mass="43183">MIINHNIAALNTYRQLNAGNAAASKSMEKLSSGMRINRAGDDAAGLAISEKMRAQVRGLDQATRNAQDGISLIQTAEGALNETHSILQRMRELADQSANDTLTATDRAEIQKEVNQLTEELGRIGNTTEFNTKSLLDGSFSGKFHIGANEGQSISFAIGDMRGFSLGVAGDVEFTETVTPSGTTDFVDGVYTIVGTDLMDADGNVVATTADGLTYTSSANSETIVFTQEVDSGKIVIKDGEATGTSKFVNGGLEAGSYTIKFSALASTLVDSNGKTVATSTDDTTFTNVDGDTVLTLDAAATGDMNITVGGINVSDQASADAAITTIQSAIESVSAERSKLGAYQNRLEHTINNLGTASENLTASESRIRDVDMAKEMMEFTKNNILSQAAQAMLAQANQQPEGVLQLLR</sequence>
<dbReference type="Pfam" id="PF00700">
    <property type="entry name" value="Flagellin_C"/>
    <property type="match status" value="1"/>
</dbReference>
<keyword evidence="7" id="KW-0282">Flagellum</keyword>
<evidence type="ECO:0000256" key="3">
    <source>
        <dbReference type="ARBA" id="ARBA00023143"/>
    </source>
</evidence>
<keyword evidence="7" id="KW-0969">Cilium</keyword>
<dbReference type="GO" id="GO:0005576">
    <property type="term" value="C:extracellular region"/>
    <property type="evidence" value="ECO:0007669"/>
    <property type="project" value="UniProtKB-SubCell"/>
</dbReference>
<dbReference type="Proteomes" id="UP000298324">
    <property type="component" value="Unassembled WGS sequence"/>
</dbReference>
<protein>
    <recommendedName>
        <fullName evidence="2 4">Flagellin</fullName>
    </recommendedName>
</protein>
<comment type="subcellular location">
    <subcellularLocation>
        <location evidence="4">Secreted</location>
    </subcellularLocation>
    <subcellularLocation>
        <location evidence="4">Bacterial flagellum</location>
    </subcellularLocation>
</comment>
<dbReference type="Gene3D" id="6.10.10.10">
    <property type="entry name" value="Flagellar export chaperone, C-terminal domain"/>
    <property type="match status" value="1"/>
</dbReference>
<keyword evidence="4" id="KW-0964">Secreted</keyword>
<keyword evidence="3 4" id="KW-0975">Bacterial flagellum</keyword>
<dbReference type="PRINTS" id="PR00207">
    <property type="entry name" value="FLAGELLIN"/>
</dbReference>
<evidence type="ECO:0000313" key="7">
    <source>
        <dbReference type="EMBL" id="TEB04917.1"/>
    </source>
</evidence>
<evidence type="ECO:0000259" key="5">
    <source>
        <dbReference type="Pfam" id="PF00669"/>
    </source>
</evidence>
<keyword evidence="8" id="KW-1185">Reference proteome</keyword>
<evidence type="ECO:0000259" key="6">
    <source>
        <dbReference type="Pfam" id="PF00700"/>
    </source>
</evidence>
<dbReference type="SUPFAM" id="SSF64518">
    <property type="entry name" value="Phase 1 flagellin"/>
    <property type="match status" value="1"/>
</dbReference>
<organism evidence="7 8">
    <name type="scientific">Pelotomaculum schinkii</name>
    <dbReference type="NCBI Taxonomy" id="78350"/>
    <lineage>
        <taxon>Bacteria</taxon>
        <taxon>Bacillati</taxon>
        <taxon>Bacillota</taxon>
        <taxon>Clostridia</taxon>
        <taxon>Eubacteriales</taxon>
        <taxon>Desulfotomaculaceae</taxon>
        <taxon>Pelotomaculum</taxon>
    </lineage>
</organism>
<evidence type="ECO:0000256" key="1">
    <source>
        <dbReference type="ARBA" id="ARBA00005709"/>
    </source>
</evidence>
<dbReference type="PANTHER" id="PTHR42792">
    <property type="entry name" value="FLAGELLIN"/>
    <property type="match status" value="1"/>
</dbReference>
<comment type="function">
    <text evidence="4">Flagellin is the subunit protein which polymerizes to form the filaments of bacterial flagella.</text>
</comment>
<dbReference type="EMBL" id="QFGA01000003">
    <property type="protein sequence ID" value="TEB04917.1"/>
    <property type="molecule type" value="Genomic_DNA"/>
</dbReference>
<dbReference type="InterPro" id="IPR001492">
    <property type="entry name" value="Flagellin"/>
</dbReference>
<reference evidence="7 8" key="1">
    <citation type="journal article" date="2018" name="Environ. Microbiol.">
        <title>Novel energy conservation strategies and behaviour of Pelotomaculum schinkii driving syntrophic propionate catabolism.</title>
        <authorList>
            <person name="Hidalgo-Ahumada C.A.P."/>
            <person name="Nobu M.K."/>
            <person name="Narihiro T."/>
            <person name="Tamaki H."/>
            <person name="Liu W.T."/>
            <person name="Kamagata Y."/>
            <person name="Stams A.J.M."/>
            <person name="Imachi H."/>
            <person name="Sousa D.Z."/>
        </authorList>
    </citation>
    <scope>NUCLEOTIDE SEQUENCE [LARGE SCALE GENOMIC DNA]</scope>
    <source>
        <strain evidence="7 8">HH</strain>
    </source>
</reference>
<comment type="caution">
    <text evidence="7">The sequence shown here is derived from an EMBL/GenBank/DDBJ whole genome shotgun (WGS) entry which is preliminary data.</text>
</comment>
<evidence type="ECO:0000256" key="2">
    <source>
        <dbReference type="ARBA" id="ARBA00020110"/>
    </source>
</evidence>